<dbReference type="InterPro" id="IPR005825">
    <property type="entry name" value="Ribosomal_uL24_CS"/>
</dbReference>
<evidence type="ECO:0000256" key="2">
    <source>
        <dbReference type="ARBA" id="ARBA00022980"/>
    </source>
</evidence>
<dbReference type="Pfam" id="PF00467">
    <property type="entry name" value="KOW"/>
    <property type="match status" value="1"/>
</dbReference>
<protein>
    <recommendedName>
        <fullName evidence="4 5">Large ribosomal subunit protein uL24</fullName>
    </recommendedName>
</protein>
<evidence type="ECO:0000256" key="5">
    <source>
        <dbReference type="HAMAP-Rule" id="MF_01326"/>
    </source>
</evidence>
<evidence type="ECO:0000313" key="9">
    <source>
        <dbReference type="Proteomes" id="UP000230179"/>
    </source>
</evidence>
<dbReference type="InterPro" id="IPR008991">
    <property type="entry name" value="Translation_prot_SH3-like_sf"/>
</dbReference>
<evidence type="ECO:0000256" key="1">
    <source>
        <dbReference type="ARBA" id="ARBA00010618"/>
    </source>
</evidence>
<evidence type="ECO:0000256" key="3">
    <source>
        <dbReference type="ARBA" id="ARBA00023274"/>
    </source>
</evidence>
<comment type="function">
    <text evidence="5">One of two assembly initiator proteins, it binds directly to the 5'-end of the 23S rRNA, where it nucleates assembly of the 50S subunit.</text>
</comment>
<dbReference type="SMART" id="SM00739">
    <property type="entry name" value="KOW"/>
    <property type="match status" value="1"/>
</dbReference>
<evidence type="ECO:0000256" key="4">
    <source>
        <dbReference type="ARBA" id="ARBA00035206"/>
    </source>
</evidence>
<keyword evidence="5" id="KW-0699">rRNA-binding</keyword>
<dbReference type="EMBL" id="PFBL01000021">
    <property type="protein sequence ID" value="PIR83049.1"/>
    <property type="molecule type" value="Genomic_DNA"/>
</dbReference>
<comment type="similarity">
    <text evidence="1 5 6">Belongs to the universal ribosomal protein uL24 family.</text>
</comment>
<accession>A0A2H0U9F7</accession>
<dbReference type="GO" id="GO:0003735">
    <property type="term" value="F:structural constituent of ribosome"/>
    <property type="evidence" value="ECO:0007669"/>
    <property type="project" value="InterPro"/>
</dbReference>
<dbReference type="Proteomes" id="UP000230179">
    <property type="component" value="Unassembled WGS sequence"/>
</dbReference>
<organism evidence="8 9">
    <name type="scientific">Candidatus Kaiserbacteria bacterium CG10_big_fil_rev_8_21_14_0_10_56_12</name>
    <dbReference type="NCBI Taxonomy" id="1974611"/>
    <lineage>
        <taxon>Bacteria</taxon>
        <taxon>Candidatus Kaiseribacteriota</taxon>
    </lineage>
</organism>
<dbReference type="Pfam" id="PF17136">
    <property type="entry name" value="ribosomal_L24"/>
    <property type="match status" value="1"/>
</dbReference>
<sequence length="72" mass="7769">MHIKKGDTVKVISGKDKGKFGVVLRALPSENRVVVEGVAVAKRHTKGRSGEVGRIVERPRAIDASNVAHVEK</sequence>
<dbReference type="PANTHER" id="PTHR12903">
    <property type="entry name" value="MITOCHONDRIAL RIBOSOMAL PROTEIN L24"/>
    <property type="match status" value="1"/>
</dbReference>
<evidence type="ECO:0000256" key="6">
    <source>
        <dbReference type="RuleBase" id="RU003477"/>
    </source>
</evidence>
<comment type="caution">
    <text evidence="8">The sequence shown here is derived from an EMBL/GenBank/DDBJ whole genome shotgun (WGS) entry which is preliminary data.</text>
</comment>
<dbReference type="GO" id="GO:1990904">
    <property type="term" value="C:ribonucleoprotein complex"/>
    <property type="evidence" value="ECO:0007669"/>
    <property type="project" value="UniProtKB-KW"/>
</dbReference>
<evidence type="ECO:0000313" key="8">
    <source>
        <dbReference type="EMBL" id="PIR83049.1"/>
    </source>
</evidence>
<reference evidence="9" key="1">
    <citation type="submission" date="2017-09" db="EMBL/GenBank/DDBJ databases">
        <title>Depth-based differentiation of microbial function through sediment-hosted aquifers and enrichment of novel symbionts in the deep terrestrial subsurface.</title>
        <authorList>
            <person name="Probst A.J."/>
            <person name="Ladd B."/>
            <person name="Jarett J.K."/>
            <person name="Geller-Mcgrath D.E."/>
            <person name="Sieber C.M.K."/>
            <person name="Emerson J.B."/>
            <person name="Anantharaman K."/>
            <person name="Thomas B.C."/>
            <person name="Malmstrom R."/>
            <person name="Stieglmeier M."/>
            <person name="Klingl A."/>
            <person name="Woyke T."/>
            <person name="Ryan C.M."/>
            <person name="Banfield J.F."/>
        </authorList>
    </citation>
    <scope>NUCLEOTIDE SEQUENCE [LARGE SCALE GENOMIC DNA]</scope>
</reference>
<dbReference type="InterPro" id="IPR003256">
    <property type="entry name" value="Ribosomal_uL24"/>
</dbReference>
<dbReference type="CDD" id="cd06089">
    <property type="entry name" value="KOW_RPL26"/>
    <property type="match status" value="1"/>
</dbReference>
<dbReference type="InterPro" id="IPR014722">
    <property type="entry name" value="Rib_uL2_dom2"/>
</dbReference>
<feature type="domain" description="KOW" evidence="7">
    <location>
        <begin position="2"/>
        <end position="29"/>
    </location>
</feature>
<dbReference type="InterPro" id="IPR005824">
    <property type="entry name" value="KOW"/>
</dbReference>
<keyword evidence="5" id="KW-0694">RNA-binding</keyword>
<evidence type="ECO:0000259" key="7">
    <source>
        <dbReference type="SMART" id="SM00739"/>
    </source>
</evidence>
<dbReference type="GO" id="GO:0005840">
    <property type="term" value="C:ribosome"/>
    <property type="evidence" value="ECO:0007669"/>
    <property type="project" value="UniProtKB-KW"/>
</dbReference>
<dbReference type="SUPFAM" id="SSF50104">
    <property type="entry name" value="Translation proteins SH3-like domain"/>
    <property type="match status" value="1"/>
</dbReference>
<dbReference type="HAMAP" id="MF_01326_B">
    <property type="entry name" value="Ribosomal_uL24_B"/>
    <property type="match status" value="1"/>
</dbReference>
<gene>
    <name evidence="5 8" type="primary">rplX</name>
    <name evidence="8" type="ORF">COU19_02695</name>
</gene>
<keyword evidence="2 5" id="KW-0689">Ribosomal protein</keyword>
<dbReference type="InterPro" id="IPR057264">
    <property type="entry name" value="Ribosomal_uL24_C"/>
</dbReference>
<dbReference type="PROSITE" id="PS01108">
    <property type="entry name" value="RIBOSOMAL_L24"/>
    <property type="match status" value="1"/>
</dbReference>
<proteinExistence type="inferred from homology"/>
<comment type="subunit">
    <text evidence="5">Part of the 50S ribosomal subunit.</text>
</comment>
<dbReference type="InterPro" id="IPR041988">
    <property type="entry name" value="Ribosomal_uL24_KOW"/>
</dbReference>
<comment type="function">
    <text evidence="5">One of the proteins that surrounds the polypeptide exit tunnel on the outside of the subunit.</text>
</comment>
<name>A0A2H0U9F7_9BACT</name>
<keyword evidence="3 5" id="KW-0687">Ribonucleoprotein</keyword>
<dbReference type="GO" id="GO:0019843">
    <property type="term" value="F:rRNA binding"/>
    <property type="evidence" value="ECO:0007669"/>
    <property type="project" value="UniProtKB-UniRule"/>
</dbReference>
<dbReference type="AlphaFoldDB" id="A0A2H0U9F7"/>
<dbReference type="GO" id="GO:0006412">
    <property type="term" value="P:translation"/>
    <property type="evidence" value="ECO:0007669"/>
    <property type="project" value="UniProtKB-UniRule"/>
</dbReference>
<dbReference type="Gene3D" id="2.30.30.30">
    <property type="match status" value="1"/>
</dbReference>
<dbReference type="NCBIfam" id="TIGR01079">
    <property type="entry name" value="rplX_bact"/>
    <property type="match status" value="1"/>
</dbReference>